<name>A0A0E2D1W6_LEPIR</name>
<dbReference type="AlphaFoldDB" id="A0A0E2D1W6"/>
<organism evidence="2 3">
    <name type="scientific">Leptospira interrogans str. UI 12758</name>
    <dbReference type="NCBI Taxonomy" id="1049938"/>
    <lineage>
        <taxon>Bacteria</taxon>
        <taxon>Pseudomonadati</taxon>
        <taxon>Spirochaetota</taxon>
        <taxon>Spirochaetia</taxon>
        <taxon>Leptospirales</taxon>
        <taxon>Leptospiraceae</taxon>
        <taxon>Leptospira</taxon>
    </lineage>
</organism>
<keyword evidence="1" id="KW-1133">Transmembrane helix</keyword>
<evidence type="ECO:0000313" key="3">
    <source>
        <dbReference type="Proteomes" id="UP000001340"/>
    </source>
</evidence>
<protein>
    <submittedName>
        <fullName evidence="2">Uncharacterized protein</fullName>
    </submittedName>
</protein>
<reference evidence="2 3" key="1">
    <citation type="submission" date="2012-10" db="EMBL/GenBank/DDBJ databases">
        <authorList>
            <person name="Harkins D.M."/>
            <person name="Durkin A.S."/>
            <person name="Brinkac L.M."/>
            <person name="Haft D.H."/>
            <person name="Selengut J.D."/>
            <person name="Sanka R."/>
            <person name="DePew J."/>
            <person name="Purushe J."/>
            <person name="Chanthongthip A."/>
            <person name="Lattana O."/>
            <person name="Phetsouvanh R."/>
            <person name="Newton P.N."/>
            <person name="Vinetz J.M."/>
            <person name="Sutton G.G."/>
            <person name="Nierman W.C."/>
            <person name="Fouts D.E."/>
        </authorList>
    </citation>
    <scope>NUCLEOTIDE SEQUENCE [LARGE SCALE GENOMIC DNA]</scope>
    <source>
        <strain evidence="2 3">UI 12758</strain>
    </source>
</reference>
<dbReference type="EMBL" id="AHNR02000063">
    <property type="protein sequence ID" value="EKR53870.1"/>
    <property type="molecule type" value="Genomic_DNA"/>
</dbReference>
<accession>A0A0E2D1W6</accession>
<proteinExistence type="predicted"/>
<feature type="transmembrane region" description="Helical" evidence="1">
    <location>
        <begin position="20"/>
        <end position="42"/>
    </location>
</feature>
<gene>
    <name evidence="2" type="ORF">LEP1GSC105_0543</name>
</gene>
<dbReference type="Proteomes" id="UP000001340">
    <property type="component" value="Unassembled WGS sequence"/>
</dbReference>
<keyword evidence="1" id="KW-0812">Transmembrane</keyword>
<evidence type="ECO:0000313" key="2">
    <source>
        <dbReference type="EMBL" id="EKR53870.1"/>
    </source>
</evidence>
<evidence type="ECO:0000256" key="1">
    <source>
        <dbReference type="SAM" id="Phobius"/>
    </source>
</evidence>
<comment type="caution">
    <text evidence="2">The sequence shown here is derived from an EMBL/GenBank/DDBJ whole genome shotgun (WGS) entry which is preliminary data.</text>
</comment>
<keyword evidence="1" id="KW-0472">Membrane</keyword>
<sequence>MWRIITGVYKPLNFVGTPQSLLEISKVLSFILFEILGQFLILTKNFV</sequence>